<keyword evidence="4" id="KW-1185">Reference proteome</keyword>
<evidence type="ECO:0000313" key="4">
    <source>
        <dbReference type="Proteomes" id="UP001629113"/>
    </source>
</evidence>
<name>A0ABR4P2K8_9HELO</name>
<gene>
    <name evidence="3" type="ORF">PVAG01_10552</name>
</gene>
<dbReference type="InterPro" id="IPR036673">
    <property type="entry name" value="Cyanovirin-N_sf"/>
</dbReference>
<keyword evidence="1" id="KW-0732">Signal</keyword>
<sequence length="125" mass="13660">MQLYVLSSVALFTVLPLIQAQDTLHQLCDASTFLYQRNYTGNFPFKYTLHGWLSGECTSAAGLLTNSTLDLSQCLGNDNGDLRWKADGAYVNSCVCDITAFPQLCCTCEMNNSGKKPNACVNLGM</sequence>
<evidence type="ECO:0000313" key="3">
    <source>
        <dbReference type="EMBL" id="KAL3417542.1"/>
    </source>
</evidence>
<dbReference type="SUPFAM" id="SSF51322">
    <property type="entry name" value="Cyanovirin-N"/>
    <property type="match status" value="1"/>
</dbReference>
<proteinExistence type="predicted"/>
<evidence type="ECO:0000259" key="2">
    <source>
        <dbReference type="Pfam" id="PF08881"/>
    </source>
</evidence>
<organism evidence="3 4">
    <name type="scientific">Phlyctema vagabunda</name>
    <dbReference type="NCBI Taxonomy" id="108571"/>
    <lineage>
        <taxon>Eukaryota</taxon>
        <taxon>Fungi</taxon>
        <taxon>Dikarya</taxon>
        <taxon>Ascomycota</taxon>
        <taxon>Pezizomycotina</taxon>
        <taxon>Leotiomycetes</taxon>
        <taxon>Helotiales</taxon>
        <taxon>Dermateaceae</taxon>
        <taxon>Phlyctema</taxon>
    </lineage>
</organism>
<dbReference type="Pfam" id="PF08881">
    <property type="entry name" value="CVNH"/>
    <property type="match status" value="1"/>
</dbReference>
<dbReference type="Gene3D" id="2.30.60.10">
    <property type="entry name" value="Cyanovirin-N"/>
    <property type="match status" value="1"/>
</dbReference>
<reference evidence="3 4" key="1">
    <citation type="submission" date="2024-06" db="EMBL/GenBank/DDBJ databases">
        <title>Complete genome of Phlyctema vagabunda strain 19-DSS-EL-015.</title>
        <authorList>
            <person name="Fiorenzani C."/>
        </authorList>
    </citation>
    <scope>NUCLEOTIDE SEQUENCE [LARGE SCALE GENOMIC DNA]</scope>
    <source>
        <strain evidence="3 4">19-DSS-EL-015</strain>
    </source>
</reference>
<feature type="domain" description="Cyanovirin-N" evidence="2">
    <location>
        <begin position="51"/>
        <end position="123"/>
    </location>
</feature>
<comment type="caution">
    <text evidence="3">The sequence shown here is derived from an EMBL/GenBank/DDBJ whole genome shotgun (WGS) entry which is preliminary data.</text>
</comment>
<protein>
    <submittedName>
        <fullName evidence="3">CVNH domain-containing protein</fullName>
    </submittedName>
</protein>
<feature type="chain" id="PRO_5045439448" evidence="1">
    <location>
        <begin position="21"/>
        <end position="125"/>
    </location>
</feature>
<accession>A0ABR4P2K8</accession>
<evidence type="ECO:0000256" key="1">
    <source>
        <dbReference type="SAM" id="SignalP"/>
    </source>
</evidence>
<dbReference type="EMBL" id="JBFCZG010000010">
    <property type="protein sequence ID" value="KAL3417542.1"/>
    <property type="molecule type" value="Genomic_DNA"/>
</dbReference>
<dbReference type="Proteomes" id="UP001629113">
    <property type="component" value="Unassembled WGS sequence"/>
</dbReference>
<feature type="signal peptide" evidence="1">
    <location>
        <begin position="1"/>
        <end position="20"/>
    </location>
</feature>
<dbReference type="InterPro" id="IPR011058">
    <property type="entry name" value="Cyanovirin-N"/>
</dbReference>